<dbReference type="RefSeq" id="WP_380974919.1">
    <property type="nucleotide sequence ID" value="NZ_JBHTEF010000001.1"/>
</dbReference>
<gene>
    <name evidence="1" type="ORF">ACFQWG_10015</name>
</gene>
<name>A0ABW2SQA5_9ACTO</name>
<proteinExistence type="predicted"/>
<reference evidence="2" key="1">
    <citation type="journal article" date="2019" name="Int. J. Syst. Evol. Microbiol.">
        <title>The Global Catalogue of Microorganisms (GCM) 10K type strain sequencing project: providing services to taxonomists for standard genome sequencing and annotation.</title>
        <authorList>
            <consortium name="The Broad Institute Genomics Platform"/>
            <consortium name="The Broad Institute Genome Sequencing Center for Infectious Disease"/>
            <person name="Wu L."/>
            <person name="Ma J."/>
        </authorList>
    </citation>
    <scope>NUCLEOTIDE SEQUENCE [LARGE SCALE GENOMIC DNA]</scope>
    <source>
        <strain evidence="2">CCUG 56698</strain>
    </source>
</reference>
<protein>
    <submittedName>
        <fullName evidence="1">Uncharacterized protein</fullName>
    </submittedName>
</protein>
<keyword evidence="2" id="KW-1185">Reference proteome</keyword>
<evidence type="ECO:0000313" key="2">
    <source>
        <dbReference type="Proteomes" id="UP001596527"/>
    </source>
</evidence>
<comment type="caution">
    <text evidence="1">The sequence shown here is derived from an EMBL/GenBank/DDBJ whole genome shotgun (WGS) entry which is preliminary data.</text>
</comment>
<organism evidence="1 2">
    <name type="scientific">Schaalia naturae</name>
    <dbReference type="NCBI Taxonomy" id="635203"/>
    <lineage>
        <taxon>Bacteria</taxon>
        <taxon>Bacillati</taxon>
        <taxon>Actinomycetota</taxon>
        <taxon>Actinomycetes</taxon>
        <taxon>Actinomycetales</taxon>
        <taxon>Actinomycetaceae</taxon>
        <taxon>Schaalia</taxon>
    </lineage>
</organism>
<dbReference type="EMBL" id="JBHTEF010000001">
    <property type="protein sequence ID" value="MFC7581528.1"/>
    <property type="molecule type" value="Genomic_DNA"/>
</dbReference>
<dbReference type="Proteomes" id="UP001596527">
    <property type="component" value="Unassembled WGS sequence"/>
</dbReference>
<evidence type="ECO:0000313" key="1">
    <source>
        <dbReference type="EMBL" id="MFC7581528.1"/>
    </source>
</evidence>
<sequence length="72" mass="7127">MTNIIAADAPDTHNALSGGYGLADLTEVVADAGGTVLYGAADAMWRLVVTVPVLRGTGPRPAAPGGAPGDPR</sequence>
<accession>A0ABW2SQA5</accession>